<keyword evidence="3" id="KW-1185">Reference proteome</keyword>
<evidence type="ECO:0000256" key="1">
    <source>
        <dbReference type="SAM" id="MobiDB-lite"/>
    </source>
</evidence>
<evidence type="ECO:0000313" key="3">
    <source>
        <dbReference type="Proteomes" id="UP000789405"/>
    </source>
</evidence>
<feature type="non-terminal residue" evidence="2">
    <location>
        <position position="1"/>
    </location>
</feature>
<dbReference type="EMBL" id="CAJVPY010015964">
    <property type="protein sequence ID" value="CAG8754701.1"/>
    <property type="molecule type" value="Genomic_DNA"/>
</dbReference>
<evidence type="ECO:0000313" key="2">
    <source>
        <dbReference type="EMBL" id="CAG8754701.1"/>
    </source>
</evidence>
<feature type="non-terminal residue" evidence="2">
    <location>
        <position position="303"/>
    </location>
</feature>
<feature type="compositionally biased region" description="Basic and acidic residues" evidence="1">
    <location>
        <begin position="220"/>
        <end position="239"/>
    </location>
</feature>
<name>A0A9N9IXX7_9GLOM</name>
<sequence length="303" mass="36154">IYDNTWSDFEQEEEWNIEEPSGSTGIKEASETSSIPFGGVDAVVIVIFDDVAVDLWPLVLVPMEILVAAMGNYLENTIQDLVDSKVRIEDFPLITICLMEDVFYSSDNRRLYCFKKAIKRGLDVDRIPVRIRRVSDINIGWKMEGAYRVVWNTNFKEVVVSPLSRNGRVADGEGYWEEQVDNYLENYINNWHERNRNETEMCPHYEEMIRINNNHNKQREKREAKERDEREKQRQYDRKKDKKNMRKGKKGKQTNEKRDKKIVKKDKKEEDSFKIDINWEKNEFFEIDIDQEEEDDDCFQHFN</sequence>
<organism evidence="2 3">
    <name type="scientific">Dentiscutata erythropus</name>
    <dbReference type="NCBI Taxonomy" id="1348616"/>
    <lineage>
        <taxon>Eukaryota</taxon>
        <taxon>Fungi</taxon>
        <taxon>Fungi incertae sedis</taxon>
        <taxon>Mucoromycota</taxon>
        <taxon>Glomeromycotina</taxon>
        <taxon>Glomeromycetes</taxon>
        <taxon>Diversisporales</taxon>
        <taxon>Gigasporaceae</taxon>
        <taxon>Dentiscutata</taxon>
    </lineage>
</organism>
<proteinExistence type="predicted"/>
<comment type="caution">
    <text evidence="2">The sequence shown here is derived from an EMBL/GenBank/DDBJ whole genome shotgun (WGS) entry which is preliminary data.</text>
</comment>
<gene>
    <name evidence="2" type="ORF">DERYTH_LOCUS17218</name>
</gene>
<reference evidence="2" key="1">
    <citation type="submission" date="2021-06" db="EMBL/GenBank/DDBJ databases">
        <authorList>
            <person name="Kallberg Y."/>
            <person name="Tangrot J."/>
            <person name="Rosling A."/>
        </authorList>
    </citation>
    <scope>NUCLEOTIDE SEQUENCE</scope>
    <source>
        <strain evidence="2">MA453B</strain>
    </source>
</reference>
<feature type="compositionally biased region" description="Basic residues" evidence="1">
    <location>
        <begin position="240"/>
        <end position="252"/>
    </location>
</feature>
<dbReference type="OrthoDB" id="415230at2759"/>
<feature type="region of interest" description="Disordered" evidence="1">
    <location>
        <begin position="211"/>
        <end position="270"/>
    </location>
</feature>
<protein>
    <submittedName>
        <fullName evidence="2">5860_t:CDS:1</fullName>
    </submittedName>
</protein>
<dbReference type="Proteomes" id="UP000789405">
    <property type="component" value="Unassembled WGS sequence"/>
</dbReference>
<dbReference type="AlphaFoldDB" id="A0A9N9IXX7"/>
<accession>A0A9N9IXX7</accession>